<dbReference type="CDD" id="cd15489">
    <property type="entry name" value="PHD_SF"/>
    <property type="match status" value="1"/>
</dbReference>
<dbReference type="PROSITE" id="PS50016">
    <property type="entry name" value="ZF_PHD_2"/>
    <property type="match status" value="1"/>
</dbReference>
<dbReference type="SMART" id="SM00249">
    <property type="entry name" value="PHD"/>
    <property type="match status" value="1"/>
</dbReference>
<dbReference type="STRING" id="4565.A0A3B6THQ1"/>
<dbReference type="InterPro" id="IPR056699">
    <property type="entry name" value="DUF7797"/>
</dbReference>
<dbReference type="InterPro" id="IPR001965">
    <property type="entry name" value="Znf_PHD"/>
</dbReference>
<name>A0A3B6THQ1_WHEAT</name>
<evidence type="ECO:0000259" key="7">
    <source>
        <dbReference type="PROSITE" id="PS51038"/>
    </source>
</evidence>
<dbReference type="GeneID" id="123171572"/>
<dbReference type="InterPro" id="IPR019787">
    <property type="entry name" value="Znf_PHD-finger"/>
</dbReference>
<dbReference type="Pfam" id="PF25073">
    <property type="entry name" value="DUF7797"/>
    <property type="match status" value="1"/>
</dbReference>
<sequence>MGSGRKRPRGAGELGRVAEIVMVLAAAGEARGGRAPTAAERALVAEARWRLAASVAAVEMRPKELYPREAVRALVEDLGLGRARDPAAMGYRPRRASIAERVVLTKRKMEQVNESLVRPTINIPQTTTSSANAIFQDGVSKSTAELTRNLSAAGSFPASTPTPITMSSSILKQSRPNETPAGVSSSKSANLPSIVSLPPVGSANIEVEKAVNCPNFRKSGATIGQTNKSAHFTATRSSQSRVQSSSAGKSHEKKAPSAQPVNRNIAIGDHVPPGAAAFVQQEPCFSNHNAIAKNVQLVLHQPANHPSWTVPSTEYMHARLDCQICKTFITDVESLLVCDACERGVHLKCLKQDGNEGLSIVDWYCPTCVTYSKGKPLPPKYGKVTRTIVASKARGVTSQRAPGNPRTKDSEEVAGNGSFIKHNSSEPGRSVRNSDMLALDTASSKAQLASASEYQKENTKHTDTLSKQKEGHGPPSRSLVTKTMESSSQIESSGGSTYSAAGNLSEQSHKQRETIELLPCAVNSVNDSTLQTTAIFYGGNSEHSFIDSSEMCGIEGNSDQLLNKDEQTTSSGRTPADQTHQEDVAADIGIGCPQDDETTEVNAMSEHNNVYLVTSNMDLCAKHEVMAGPKSEALGYSSDLGDVDWVGDALKVVGNITYYNSCIVDGITYNLQDHILIGSKDGKSAPSKLQSLWEEHGSQSKLAMVNTYFFASDIPESATKPCSPEENEVYASNDQRTVMISSICGPCDVLHVDKFREETNRRNQVVSSDSELHPIFFGRWKYDECTGSFVSVDSSMVF</sequence>
<dbReference type="Gramene" id="TraesSTA7D03G04344040.1">
    <property type="protein sequence ID" value="TraesSTA7D03G04344040.1"/>
    <property type="gene ID" value="TraesSTA7D03G04344040"/>
</dbReference>
<reference evidence="8" key="2">
    <citation type="submission" date="2018-10" db="UniProtKB">
        <authorList>
            <consortium name="EnsemblPlants"/>
        </authorList>
    </citation>
    <scope>IDENTIFICATION</scope>
</reference>
<dbReference type="InterPro" id="IPR011011">
    <property type="entry name" value="Znf_FYVE_PHD"/>
</dbReference>
<feature type="compositionally biased region" description="Polar residues" evidence="5">
    <location>
        <begin position="222"/>
        <end position="235"/>
    </location>
</feature>
<dbReference type="Gramene" id="TraesMAC7D03G04342900.1">
    <property type="protein sequence ID" value="TraesMAC7D03G04342900.1"/>
    <property type="gene ID" value="TraesMAC7D03G04342900"/>
</dbReference>
<protein>
    <recommendedName>
        <fullName evidence="10">PHD-type domain-containing protein</fullName>
    </recommendedName>
</protein>
<feature type="compositionally biased region" description="Low complexity" evidence="5">
    <location>
        <begin position="485"/>
        <end position="499"/>
    </location>
</feature>
<dbReference type="Gene3D" id="2.30.30.490">
    <property type="match status" value="1"/>
</dbReference>
<reference evidence="8" key="1">
    <citation type="submission" date="2018-08" db="EMBL/GenBank/DDBJ databases">
        <authorList>
            <person name="Rossello M."/>
        </authorList>
    </citation>
    <scope>NUCLEOTIDE SEQUENCE [LARGE SCALE GENOMIC DNA]</scope>
    <source>
        <strain evidence="8">cv. Chinese Spring</strain>
    </source>
</reference>
<dbReference type="Gramene" id="TraesCS7D03G0501900.1">
    <property type="protein sequence ID" value="TraesCS7D03G0501900.1.CDS"/>
    <property type="gene ID" value="TraesCS7D03G0501900"/>
</dbReference>
<proteinExistence type="predicted"/>
<dbReference type="Pfam" id="PF00628">
    <property type="entry name" value="PHD"/>
    <property type="match status" value="1"/>
</dbReference>
<dbReference type="Gramene" id="TraesCLE_scaffold_076586_01G000300.1">
    <property type="protein sequence ID" value="TraesCLE_scaffold_076586_01G000300.1"/>
    <property type="gene ID" value="TraesCLE_scaffold_076586_01G000300"/>
</dbReference>
<dbReference type="Gramene" id="TraesLAC7D03G04297470.1">
    <property type="protein sequence ID" value="TraesLAC7D03G04297470.1"/>
    <property type="gene ID" value="TraesLAC7D03G04297470"/>
</dbReference>
<dbReference type="InterPro" id="IPR043151">
    <property type="entry name" value="BAH_sf"/>
</dbReference>
<feature type="region of interest" description="Disordered" evidence="5">
    <location>
        <begin position="169"/>
        <end position="193"/>
    </location>
</feature>
<feature type="compositionally biased region" description="Polar residues" evidence="5">
    <location>
        <begin position="171"/>
        <end position="193"/>
    </location>
</feature>
<gene>
    <name evidence="8" type="primary">LOC123171572</name>
</gene>
<dbReference type="PROSITE" id="PS01359">
    <property type="entry name" value="ZF_PHD_1"/>
    <property type="match status" value="1"/>
</dbReference>
<feature type="compositionally biased region" description="Polar residues" evidence="5">
    <location>
        <begin position="441"/>
        <end position="453"/>
    </location>
</feature>
<dbReference type="Gramene" id="TraesJAG7D03G04333480.1">
    <property type="protein sequence ID" value="TraesJAG7D03G04333480.1"/>
    <property type="gene ID" value="TraesJAG7D03G04333480"/>
</dbReference>
<dbReference type="Gramene" id="TraesCS7D02G225300.1">
    <property type="protein sequence ID" value="TraesCS7D02G225300.1"/>
    <property type="gene ID" value="TraesCS7D02G225300"/>
</dbReference>
<dbReference type="Gramene" id="TraesPARA_EIv1.0_2556300.1">
    <property type="protein sequence ID" value="TraesPARA_EIv1.0_2556300.1.CDS"/>
    <property type="gene ID" value="TraesPARA_EIv1.0_2556300"/>
</dbReference>
<evidence type="ECO:0000313" key="9">
    <source>
        <dbReference type="Proteomes" id="UP000019116"/>
    </source>
</evidence>
<dbReference type="EnsemblPlants" id="TraesCS7D02G225300.1">
    <property type="protein sequence ID" value="TraesCS7D02G225300.1"/>
    <property type="gene ID" value="TraesCS7D02G225300"/>
</dbReference>
<dbReference type="Pfam" id="PF01426">
    <property type="entry name" value="BAH"/>
    <property type="match status" value="1"/>
</dbReference>
<evidence type="ECO:0000256" key="2">
    <source>
        <dbReference type="ARBA" id="ARBA00022771"/>
    </source>
</evidence>
<keyword evidence="2 4" id="KW-0863">Zinc-finger</keyword>
<dbReference type="Gramene" id="TraesWEE_scaffold_068184_01G000200.1">
    <property type="protein sequence ID" value="TraesWEE_scaffold_068184_01G000200.1"/>
    <property type="gene ID" value="TraesWEE_scaffold_068184_01G000200"/>
</dbReference>
<dbReference type="Gramene" id="TraesJUL7D03G04394100.1">
    <property type="protein sequence ID" value="TraesJUL7D03G04394100.1"/>
    <property type="gene ID" value="TraesJUL7D03G04394100"/>
</dbReference>
<evidence type="ECO:0000256" key="4">
    <source>
        <dbReference type="PROSITE-ProRule" id="PRU00146"/>
    </source>
</evidence>
<dbReference type="GO" id="GO:0008270">
    <property type="term" value="F:zinc ion binding"/>
    <property type="evidence" value="ECO:0007669"/>
    <property type="project" value="UniProtKB-KW"/>
</dbReference>
<dbReference type="Gene3D" id="3.30.40.10">
    <property type="entry name" value="Zinc/RING finger domain, C3HC4 (zinc finger)"/>
    <property type="match status" value="1"/>
</dbReference>
<evidence type="ECO:0008006" key="10">
    <source>
        <dbReference type="Google" id="ProtNLM"/>
    </source>
</evidence>
<evidence type="ECO:0000256" key="5">
    <source>
        <dbReference type="SAM" id="MobiDB-lite"/>
    </source>
</evidence>
<feature type="compositionally biased region" description="Polar residues" evidence="5">
    <location>
        <begin position="421"/>
        <end position="433"/>
    </location>
</feature>
<evidence type="ECO:0000256" key="3">
    <source>
        <dbReference type="ARBA" id="ARBA00022833"/>
    </source>
</evidence>
<dbReference type="KEGG" id="taes:123171572"/>
<feature type="compositionally biased region" description="Basic and acidic residues" evidence="5">
    <location>
        <begin position="454"/>
        <end position="472"/>
    </location>
</feature>
<dbReference type="Gramene" id="TraesSYM7D03G04403560.1">
    <property type="protein sequence ID" value="TraesSYM7D03G04403560.1"/>
    <property type="gene ID" value="TraesSYM7D03G04403560"/>
</dbReference>
<dbReference type="SUPFAM" id="SSF57903">
    <property type="entry name" value="FYVE/PHD zinc finger"/>
    <property type="match status" value="1"/>
</dbReference>
<keyword evidence="3" id="KW-0862">Zinc</keyword>
<dbReference type="InterPro" id="IPR019786">
    <property type="entry name" value="Zinc_finger_PHD-type_CS"/>
</dbReference>
<dbReference type="PANTHER" id="PTHR47527:SF6">
    <property type="entry name" value="OS06G0309000 PROTEIN"/>
    <property type="match status" value="1"/>
</dbReference>
<evidence type="ECO:0000256" key="1">
    <source>
        <dbReference type="ARBA" id="ARBA00022723"/>
    </source>
</evidence>
<dbReference type="PANTHER" id="PTHR47527">
    <property type="entry name" value="RING/FYVE/PHD ZINC FINGER SUPERFAMILY PROTEIN"/>
    <property type="match status" value="1"/>
</dbReference>
<feature type="compositionally biased region" description="Low complexity" evidence="5">
    <location>
        <begin position="236"/>
        <end position="246"/>
    </location>
</feature>
<keyword evidence="9" id="KW-1185">Reference proteome</keyword>
<feature type="region of interest" description="Disordered" evidence="5">
    <location>
        <begin position="221"/>
        <end position="260"/>
    </location>
</feature>
<evidence type="ECO:0000259" key="6">
    <source>
        <dbReference type="PROSITE" id="PS50016"/>
    </source>
</evidence>
<dbReference type="Proteomes" id="UP000019116">
    <property type="component" value="Chromosome 7D"/>
</dbReference>
<dbReference type="Gramene" id="TraesROB_scaffold_068393_01G000300.1">
    <property type="protein sequence ID" value="TraesROB_scaffold_068393_01G000300.1"/>
    <property type="gene ID" value="TraesROB_scaffold_068393_01G000300"/>
</dbReference>
<dbReference type="AlphaFoldDB" id="A0A3B6THQ1"/>
<dbReference type="Gramene" id="TraesNOR7D03G04399540.1">
    <property type="protein sequence ID" value="TraesNOR7D03G04399540.1"/>
    <property type="gene ID" value="TraesNOR7D03G04399540"/>
</dbReference>
<dbReference type="CDD" id="cd04370">
    <property type="entry name" value="BAH"/>
    <property type="match status" value="1"/>
</dbReference>
<feature type="domain" description="BAH" evidence="7">
    <location>
        <begin position="667"/>
        <end position="793"/>
    </location>
</feature>
<feature type="region of interest" description="Disordered" evidence="5">
    <location>
        <begin position="392"/>
        <end position="503"/>
    </location>
</feature>
<dbReference type="RefSeq" id="XP_044444961.1">
    <property type="nucleotide sequence ID" value="XM_044589026.1"/>
</dbReference>
<dbReference type="GO" id="GO:0003682">
    <property type="term" value="F:chromatin binding"/>
    <property type="evidence" value="ECO:0007669"/>
    <property type="project" value="InterPro"/>
</dbReference>
<organism evidence="8">
    <name type="scientific">Triticum aestivum</name>
    <name type="common">Wheat</name>
    <dbReference type="NCBI Taxonomy" id="4565"/>
    <lineage>
        <taxon>Eukaryota</taxon>
        <taxon>Viridiplantae</taxon>
        <taxon>Streptophyta</taxon>
        <taxon>Embryophyta</taxon>
        <taxon>Tracheophyta</taxon>
        <taxon>Spermatophyta</taxon>
        <taxon>Magnoliopsida</taxon>
        <taxon>Liliopsida</taxon>
        <taxon>Poales</taxon>
        <taxon>Poaceae</taxon>
        <taxon>BOP clade</taxon>
        <taxon>Pooideae</taxon>
        <taxon>Triticodae</taxon>
        <taxon>Triticeae</taxon>
        <taxon>Triticinae</taxon>
        <taxon>Triticum</taxon>
    </lineage>
</organism>
<dbReference type="OMA" id="DSCEKGV"/>
<dbReference type="InterPro" id="IPR001025">
    <property type="entry name" value="BAH_dom"/>
</dbReference>
<feature type="domain" description="PHD-type" evidence="6">
    <location>
        <begin position="319"/>
        <end position="371"/>
    </location>
</feature>
<evidence type="ECO:0000313" key="8">
    <source>
        <dbReference type="EnsemblPlants" id="TraesCS7D02G225300.1"/>
    </source>
</evidence>
<dbReference type="InterPro" id="IPR013083">
    <property type="entry name" value="Znf_RING/FYVE/PHD"/>
</dbReference>
<dbReference type="Gramene" id="TraesARI7D03G04425940.1">
    <property type="protein sequence ID" value="TraesARI7D03G04425940.1"/>
    <property type="gene ID" value="TraesARI7D03G04425940"/>
</dbReference>
<dbReference type="PROSITE" id="PS51038">
    <property type="entry name" value="BAH"/>
    <property type="match status" value="1"/>
</dbReference>
<dbReference type="Gramene" id="TraesLDM7D03G04357050.1">
    <property type="protein sequence ID" value="TraesLDM7D03G04357050.1"/>
    <property type="gene ID" value="TraesLDM7D03G04357050"/>
</dbReference>
<accession>A0A3B6THQ1</accession>
<keyword evidence="1" id="KW-0479">Metal-binding</keyword>
<dbReference type="OrthoDB" id="787137at2759"/>